<dbReference type="EMBL" id="KV784355">
    <property type="protein sequence ID" value="OEU19976.1"/>
    <property type="molecule type" value="Genomic_DNA"/>
</dbReference>
<name>A0A1E7FPA7_9STRA</name>
<dbReference type="Gene3D" id="3.40.525.10">
    <property type="entry name" value="CRAL-TRIO lipid binding domain"/>
    <property type="match status" value="1"/>
</dbReference>
<dbReference type="AlphaFoldDB" id="A0A1E7FPA7"/>
<evidence type="ECO:0000259" key="1">
    <source>
        <dbReference type="Pfam" id="PF20710"/>
    </source>
</evidence>
<reference evidence="2 3" key="1">
    <citation type="submission" date="2016-09" db="EMBL/GenBank/DDBJ databases">
        <title>Extensive genetic diversity and differential bi-allelic expression allows diatom success in the polar Southern Ocean.</title>
        <authorList>
            <consortium name="DOE Joint Genome Institute"/>
            <person name="Mock T."/>
            <person name="Otillar R.P."/>
            <person name="Strauss J."/>
            <person name="Dupont C."/>
            <person name="Frickenhaus S."/>
            <person name="Maumus F."/>
            <person name="Mcmullan M."/>
            <person name="Sanges R."/>
            <person name="Schmutz J."/>
            <person name="Toseland A."/>
            <person name="Valas R."/>
            <person name="Veluchamy A."/>
            <person name="Ward B.J."/>
            <person name="Allen A."/>
            <person name="Barry K."/>
            <person name="Falciatore A."/>
            <person name="Ferrante M."/>
            <person name="Fortunato A.E."/>
            <person name="Gloeckner G."/>
            <person name="Gruber A."/>
            <person name="Hipkin R."/>
            <person name="Janech M."/>
            <person name="Kroth P."/>
            <person name="Leese F."/>
            <person name="Lindquist E."/>
            <person name="Lyon B.R."/>
            <person name="Martin J."/>
            <person name="Mayer C."/>
            <person name="Parker M."/>
            <person name="Quesneville H."/>
            <person name="Raymond J."/>
            <person name="Uhlig C."/>
            <person name="Valentin K.U."/>
            <person name="Worden A.Z."/>
            <person name="Armbrust E.V."/>
            <person name="Bowler C."/>
            <person name="Green B."/>
            <person name="Moulton V."/>
            <person name="Van Oosterhout C."/>
            <person name="Grigoriev I."/>
        </authorList>
    </citation>
    <scope>NUCLEOTIDE SEQUENCE [LARGE SCALE GENOMIC DNA]</scope>
    <source>
        <strain evidence="2 3">CCMP1102</strain>
    </source>
</reference>
<dbReference type="KEGG" id="fcy:FRACYDRAFT_236037"/>
<accession>A0A1E7FPA7</accession>
<gene>
    <name evidence="2" type="ORF">FRACYDRAFT_236037</name>
</gene>
<dbReference type="Pfam" id="PF20710">
    <property type="entry name" value="DUF6824"/>
    <property type="match status" value="1"/>
</dbReference>
<dbReference type="InterPro" id="IPR036865">
    <property type="entry name" value="CRAL-TRIO_dom_sf"/>
</dbReference>
<dbReference type="OrthoDB" id="42195at2759"/>
<evidence type="ECO:0000313" key="3">
    <source>
        <dbReference type="Proteomes" id="UP000095751"/>
    </source>
</evidence>
<organism evidence="2 3">
    <name type="scientific">Fragilariopsis cylindrus CCMP1102</name>
    <dbReference type="NCBI Taxonomy" id="635003"/>
    <lineage>
        <taxon>Eukaryota</taxon>
        <taxon>Sar</taxon>
        <taxon>Stramenopiles</taxon>
        <taxon>Ochrophyta</taxon>
        <taxon>Bacillariophyta</taxon>
        <taxon>Bacillariophyceae</taxon>
        <taxon>Bacillariophycidae</taxon>
        <taxon>Bacillariales</taxon>
        <taxon>Bacillariaceae</taxon>
        <taxon>Fragilariopsis</taxon>
    </lineage>
</organism>
<keyword evidence="3" id="KW-1185">Reference proteome</keyword>
<feature type="domain" description="DUF6824" evidence="1">
    <location>
        <begin position="326"/>
        <end position="410"/>
    </location>
</feature>
<evidence type="ECO:0000313" key="2">
    <source>
        <dbReference type="EMBL" id="OEU19976.1"/>
    </source>
</evidence>
<dbReference type="Proteomes" id="UP000095751">
    <property type="component" value="Unassembled WGS sequence"/>
</dbReference>
<protein>
    <recommendedName>
        <fullName evidence="1">DUF6824 domain-containing protein</fullName>
    </recommendedName>
</protein>
<proteinExistence type="predicted"/>
<dbReference type="InterPro" id="IPR049227">
    <property type="entry name" value="DUF6824"/>
</dbReference>
<sequence length="464" mass="52692">MSDFDPKHADRTIANDLNRMTAGQREIVYDDIHGVRNLRMEETTPSKLVECLSLMNDAIKRIGNKSAYDEACKLNSRYVLRNNQFRIIFLRAEEYDIDKAAQRFVNYLDVFYNFFGMKALMRPIYYNDLEKSDQTHVREGVHQLLPCRDRTGRRIMTRIGNMGSSNQSQSTPSMLRAVMYLFQVLSSDEQTQKYGCVMVFYGGLAAGEIATGETSFLKEKNLKGTMNNLLGAFPIRISAIHICYPDTLVYQIGAAAIMLFAPSFMRVRVRKHMAYGIPGDHLPLTSSGRIKTTNHLRWLATQREREGCIQMGQPPFQGIDCPLVMDILIGNAGPSFGNNLGNIKYREIIESYYMKYDNAADTQGKTRISWQVLEDLTKLGGRILVRDRRGWWTVANVDRAREKIGHDFREIRRQLAAVKKRSQNHSSTMTFARLDGKRSKTSKGGIGDGGGEGDECGIRQCFVP</sequence>
<dbReference type="InParanoid" id="A0A1E7FPA7"/>